<dbReference type="CDD" id="cd03244">
    <property type="entry name" value="ABCC_MRP_domain2"/>
    <property type="match status" value="1"/>
</dbReference>
<dbReference type="GO" id="GO:0140359">
    <property type="term" value="F:ABC-type transporter activity"/>
    <property type="evidence" value="ECO:0007669"/>
    <property type="project" value="InterPro"/>
</dbReference>
<evidence type="ECO:0000256" key="6">
    <source>
        <dbReference type="ARBA" id="ARBA00022741"/>
    </source>
</evidence>
<evidence type="ECO:0000256" key="4">
    <source>
        <dbReference type="ARBA" id="ARBA00022692"/>
    </source>
</evidence>
<organism evidence="15 16">
    <name type="scientific">Monilinia fructicola</name>
    <name type="common">Brown rot fungus</name>
    <name type="synonym">Ciboria fructicola</name>
    <dbReference type="NCBI Taxonomy" id="38448"/>
    <lineage>
        <taxon>Eukaryota</taxon>
        <taxon>Fungi</taxon>
        <taxon>Dikarya</taxon>
        <taxon>Ascomycota</taxon>
        <taxon>Pezizomycotina</taxon>
        <taxon>Leotiomycetes</taxon>
        <taxon>Helotiales</taxon>
        <taxon>Sclerotiniaceae</taxon>
        <taxon>Monilinia</taxon>
    </lineage>
</organism>
<dbReference type="Proteomes" id="UP000322873">
    <property type="component" value="Unassembled WGS sequence"/>
</dbReference>
<evidence type="ECO:0000256" key="12">
    <source>
        <dbReference type="SAM" id="Phobius"/>
    </source>
</evidence>
<keyword evidence="10" id="KW-0325">Glycoprotein</keyword>
<evidence type="ECO:0000256" key="8">
    <source>
        <dbReference type="ARBA" id="ARBA00022989"/>
    </source>
</evidence>
<evidence type="ECO:0000256" key="3">
    <source>
        <dbReference type="ARBA" id="ARBA00022448"/>
    </source>
</evidence>
<dbReference type="PROSITE" id="PS00211">
    <property type="entry name" value="ABC_TRANSPORTER_1"/>
    <property type="match status" value="1"/>
</dbReference>
<dbReference type="Pfam" id="PF00664">
    <property type="entry name" value="ABC_membrane"/>
    <property type="match status" value="2"/>
</dbReference>
<evidence type="ECO:0000256" key="11">
    <source>
        <dbReference type="SAM" id="MobiDB-lite"/>
    </source>
</evidence>
<keyword evidence="5" id="KW-0677">Repeat</keyword>
<dbReference type="FunFam" id="3.40.50.300:FF:000610">
    <property type="entry name" value="Multidrug resistance-associated ABC transporter"/>
    <property type="match status" value="1"/>
</dbReference>
<evidence type="ECO:0000256" key="9">
    <source>
        <dbReference type="ARBA" id="ARBA00023136"/>
    </source>
</evidence>
<feature type="domain" description="ABC transmembrane type-1" evidence="14">
    <location>
        <begin position="938"/>
        <end position="1167"/>
    </location>
</feature>
<evidence type="ECO:0000256" key="10">
    <source>
        <dbReference type="ARBA" id="ARBA00023180"/>
    </source>
</evidence>
<dbReference type="Pfam" id="PF00005">
    <property type="entry name" value="ABC_tran"/>
    <property type="match status" value="2"/>
</dbReference>
<feature type="transmembrane region" description="Helical" evidence="12">
    <location>
        <begin position="965"/>
        <end position="988"/>
    </location>
</feature>
<evidence type="ECO:0000256" key="5">
    <source>
        <dbReference type="ARBA" id="ARBA00022737"/>
    </source>
</evidence>
<feature type="transmembrane region" description="Helical" evidence="12">
    <location>
        <begin position="6"/>
        <end position="28"/>
    </location>
</feature>
<sequence>MQVQSIVAEVVGLSAIGLFTLPSIVTILQTPYQRKGAQSWGDDKDGITTTTSENVFNAKIPKIFLSLFTLFGVLIFILRTLQFGSTACSLEQVVSNSVGWLLLTIQVFAVCYTKDTIASYRQGTYIAASSIAFVCVVVVDDAEILENSWSISTLLFITQIVTLLAVGIASTSIPRRPQVFYNGRLVLNEFNVSFLNRFTFSSVDYLLRKAKRHNDLDMEELPTMNYSTRSKTLSHAWTARNTSGRLWMRLLKVYTWPLALQIILGLIHAFLAIGPQLAIYKILKAMEFGQAGKQLAFYILAFGFATVIASWVEAMQDITSTNLVSVPMRAQLSALIFEKTMRRKDAKGSSTTSEENDGVSSDDIDPDKTSQKILNLIGVDTGRICDCARQTFEIVQAPGRIIISVAFLITLLSWQGILLGFSFVFLTFPITRRYSKKFTASQAILMQTRDKKAAIIGEALQGFRQIKFSALEDRWERSIMAMRDIELTATWEVLMSRIILIACWILNPLMTAAIALGVHAYIYQELTPAQAFTAIGVFLQLDHCMQISSQHHYTNDRRKRVFATPAEPSEATDSNRPVISFSDATISWPSDEDYVETEEDRFLLRDINLSFPVNQLTIICGKTGSGKSLLLNSILGEAELISGKITVPERPSEQYDNHANKENWVIANSIAFVAQIPWIENCTIKENVLFGLPLDLDRYEQVIEACALTKDLELLTDGHETEVGTGGINLSGGQRWRLTLARALYSRAGIVLLDDIFSAVDVHVGQFILNNALVGKLSAGRTIILATHHLSLCKTHVKSIVELENGIAKQFSSVEELEEYLGAPVESLDETDEALIMTEDGLQHENILDTPEPHSSTNKNKDPLKFVTDEFRKQGNIGSSVYSKWLKSCGGWSIGIIFLLIYTISTSFNIGRTYWLRFWTSTDGQDERNLYARVDPPQIFITSSALDSNFTLPSSEVSSKHSTSFYLGIYFALCVAVSVSRIYGYIYAYKQSIRGSKNLFQTMLFKVLRAPLRWIDTVPFGRVMNRFTTDFNTVDFDIVDTLTWGVGDVFRLFGIAIAGMFLSPYVILLTIAVSTFSSYLALQAITAARAIRRLDSTNRSHVFEQFRTILIGITTIRAFEKRDIYLEKVYRRIDDSSSTLWNTTLCHNWLVWRIGGMASAAYTMAIAAIVAATVTDAGLAGFLELRMNAAERVIEYAEMPTETLDGEEPPASWPTAGCLEVKDLVVAYNHDLGPVLKGLNFSIDRQTRVGIVGRTGSGKSTLTLALFRFLEAREGSIVIDGHDISKLKLQSLRRNLAIIPQDPVLFSGTLRSNLDADNEYDDTALFDALRRVHLIDASTSGVETPSSSRNQNIFLSLNSSIAEGGLNLSQGQRQLLCLARAIIRRPKILILDEATSSVDVQTDALIQQSIREEFADSTLLVIAHRLSTVGDFDKIIVMHDGKVAEIGSPQELINRKGMFWGMVKESGEMDKLVVMSKN</sequence>
<dbReference type="SMART" id="SM00382">
    <property type="entry name" value="AAA"/>
    <property type="match status" value="2"/>
</dbReference>
<evidence type="ECO:0000256" key="7">
    <source>
        <dbReference type="ARBA" id="ARBA00022840"/>
    </source>
</evidence>
<dbReference type="FunFam" id="1.20.1560.10:FF:000013">
    <property type="entry name" value="ABC transporter C family member 2"/>
    <property type="match status" value="1"/>
</dbReference>
<feature type="region of interest" description="Disordered" evidence="11">
    <location>
        <begin position="346"/>
        <end position="366"/>
    </location>
</feature>
<dbReference type="GO" id="GO:0016020">
    <property type="term" value="C:membrane"/>
    <property type="evidence" value="ECO:0007669"/>
    <property type="project" value="UniProtKB-SubCell"/>
</dbReference>
<proteinExistence type="inferred from homology"/>
<feature type="domain" description="ABC transporter" evidence="13">
    <location>
        <begin position="589"/>
        <end position="830"/>
    </location>
</feature>
<dbReference type="PANTHER" id="PTHR24223">
    <property type="entry name" value="ATP-BINDING CASSETTE SUB-FAMILY C"/>
    <property type="match status" value="1"/>
</dbReference>
<dbReference type="GO" id="GO:0016887">
    <property type="term" value="F:ATP hydrolysis activity"/>
    <property type="evidence" value="ECO:0007669"/>
    <property type="project" value="InterPro"/>
</dbReference>
<comment type="caution">
    <text evidence="15">The sequence shown here is derived from an EMBL/GenBank/DDBJ whole genome shotgun (WGS) entry which is preliminary data.</text>
</comment>
<dbReference type="InterPro" id="IPR036640">
    <property type="entry name" value="ABC1_TM_sf"/>
</dbReference>
<feature type="transmembrane region" description="Helical" evidence="12">
    <location>
        <begin position="123"/>
        <end position="139"/>
    </location>
</feature>
<keyword evidence="16" id="KW-1185">Reference proteome</keyword>
<evidence type="ECO:0000313" key="16">
    <source>
        <dbReference type="Proteomes" id="UP000322873"/>
    </source>
</evidence>
<keyword evidence="6" id="KW-0547">Nucleotide-binding</keyword>
<feature type="domain" description="ABC transmembrane type-1" evidence="14">
    <location>
        <begin position="262"/>
        <end position="541"/>
    </location>
</feature>
<dbReference type="CDD" id="cd18596">
    <property type="entry name" value="ABC_6TM_VMR1_D1_like"/>
    <property type="match status" value="1"/>
</dbReference>
<feature type="transmembrane region" description="Helical" evidence="12">
    <location>
        <begin position="498"/>
        <end position="522"/>
    </location>
</feature>
<dbReference type="InterPro" id="IPR017871">
    <property type="entry name" value="ABC_transporter-like_CS"/>
</dbReference>
<feature type="compositionally biased region" description="Acidic residues" evidence="11">
    <location>
        <begin position="354"/>
        <end position="365"/>
    </location>
</feature>
<dbReference type="FunFam" id="3.40.50.300:FF:000825">
    <property type="entry name" value="ABC bile acid transporter"/>
    <property type="match status" value="1"/>
</dbReference>
<dbReference type="PROSITE" id="PS50929">
    <property type="entry name" value="ABC_TM1F"/>
    <property type="match status" value="2"/>
</dbReference>
<dbReference type="PANTHER" id="PTHR24223:SF456">
    <property type="entry name" value="MULTIDRUG RESISTANCE-ASSOCIATED PROTEIN LETHAL(2)03659"/>
    <property type="match status" value="1"/>
</dbReference>
<dbReference type="InterPro" id="IPR003593">
    <property type="entry name" value="AAA+_ATPase"/>
</dbReference>
<feature type="transmembrane region" description="Helical" evidence="12">
    <location>
        <begin position="258"/>
        <end position="283"/>
    </location>
</feature>
<evidence type="ECO:0000259" key="14">
    <source>
        <dbReference type="PROSITE" id="PS50929"/>
    </source>
</evidence>
<dbReference type="GO" id="GO:0005737">
    <property type="term" value="C:cytoplasm"/>
    <property type="evidence" value="ECO:0007669"/>
    <property type="project" value="UniProtKB-ARBA"/>
</dbReference>
<comment type="subcellular location">
    <subcellularLocation>
        <location evidence="1">Membrane</location>
        <topology evidence="1">Multi-pass membrane protein</topology>
    </subcellularLocation>
</comment>
<keyword evidence="7" id="KW-0067">ATP-binding</keyword>
<protein>
    <recommendedName>
        <fullName evidence="17">ABC transporter domain-containing protein</fullName>
    </recommendedName>
</protein>
<keyword evidence="4 12" id="KW-0812">Transmembrane</keyword>
<feature type="transmembrane region" description="Helical" evidence="12">
    <location>
        <begin position="890"/>
        <end position="910"/>
    </location>
</feature>
<dbReference type="CDD" id="cd18604">
    <property type="entry name" value="ABC_6TM_VMR1_D2_like"/>
    <property type="match status" value="1"/>
</dbReference>
<feature type="transmembrane region" description="Helical" evidence="12">
    <location>
        <begin position="1160"/>
        <end position="1183"/>
    </location>
</feature>
<comment type="similarity">
    <text evidence="2">Belongs to the ABC transporter superfamily. ABCC family. Conjugate transporter (TC 3.A.1.208) subfamily.</text>
</comment>
<dbReference type="InterPro" id="IPR003439">
    <property type="entry name" value="ABC_transporter-like_ATP-bd"/>
</dbReference>
<dbReference type="Gene3D" id="1.20.1560.10">
    <property type="entry name" value="ABC transporter type 1, transmembrane domain"/>
    <property type="match status" value="2"/>
</dbReference>
<evidence type="ECO:0008006" key="17">
    <source>
        <dbReference type="Google" id="ProtNLM"/>
    </source>
</evidence>
<evidence type="ECO:0000256" key="1">
    <source>
        <dbReference type="ARBA" id="ARBA00004141"/>
    </source>
</evidence>
<keyword evidence="9 12" id="KW-0472">Membrane</keyword>
<evidence type="ECO:0000313" key="15">
    <source>
        <dbReference type="EMBL" id="KAA8566166.1"/>
    </source>
</evidence>
<feature type="transmembrane region" description="Helical" evidence="12">
    <location>
        <begin position="401"/>
        <end position="428"/>
    </location>
</feature>
<feature type="transmembrane region" description="Helical" evidence="12">
    <location>
        <begin position="295"/>
        <end position="312"/>
    </location>
</feature>
<dbReference type="Gene3D" id="3.40.50.300">
    <property type="entry name" value="P-loop containing nucleotide triphosphate hydrolases"/>
    <property type="match status" value="2"/>
</dbReference>
<gene>
    <name evidence="15" type="ORF">EYC84_008768</name>
</gene>
<dbReference type="InterPro" id="IPR050173">
    <property type="entry name" value="ABC_transporter_C-like"/>
</dbReference>
<dbReference type="GO" id="GO:0005524">
    <property type="term" value="F:ATP binding"/>
    <property type="evidence" value="ECO:0007669"/>
    <property type="project" value="UniProtKB-KW"/>
</dbReference>
<evidence type="ECO:0000256" key="2">
    <source>
        <dbReference type="ARBA" id="ARBA00009726"/>
    </source>
</evidence>
<feature type="transmembrane region" description="Helical" evidence="12">
    <location>
        <begin position="1052"/>
        <end position="1082"/>
    </location>
</feature>
<dbReference type="SUPFAM" id="SSF90123">
    <property type="entry name" value="ABC transporter transmembrane region"/>
    <property type="match status" value="2"/>
</dbReference>
<feature type="domain" description="ABC transporter" evidence="13">
    <location>
        <begin position="1219"/>
        <end position="1465"/>
    </location>
</feature>
<evidence type="ECO:0000259" key="13">
    <source>
        <dbReference type="PROSITE" id="PS50893"/>
    </source>
</evidence>
<dbReference type="InterPro" id="IPR011527">
    <property type="entry name" value="ABC1_TM_dom"/>
</dbReference>
<dbReference type="CDD" id="cd03250">
    <property type="entry name" value="ABCC_MRP_domain1"/>
    <property type="match status" value="1"/>
</dbReference>
<dbReference type="PROSITE" id="PS50893">
    <property type="entry name" value="ABC_TRANSPORTER_2"/>
    <property type="match status" value="2"/>
</dbReference>
<keyword evidence="3" id="KW-0813">Transport</keyword>
<accession>A0A5M9JEP7</accession>
<feature type="transmembrane region" description="Helical" evidence="12">
    <location>
        <begin position="63"/>
        <end position="81"/>
    </location>
</feature>
<feature type="transmembrane region" description="Helical" evidence="12">
    <location>
        <begin position="93"/>
        <end position="111"/>
    </location>
</feature>
<dbReference type="SUPFAM" id="SSF52540">
    <property type="entry name" value="P-loop containing nucleoside triphosphate hydrolases"/>
    <property type="match status" value="2"/>
</dbReference>
<reference evidence="15 16" key="1">
    <citation type="submission" date="2019-06" db="EMBL/GenBank/DDBJ databases">
        <title>Genome Sequence of the Brown Rot Fungal Pathogen Monilinia fructicola.</title>
        <authorList>
            <person name="De Miccolis Angelini R.M."/>
            <person name="Landi L."/>
            <person name="Abate D."/>
            <person name="Pollastro S."/>
            <person name="Romanazzi G."/>
            <person name="Faretra F."/>
        </authorList>
    </citation>
    <scope>NUCLEOTIDE SEQUENCE [LARGE SCALE GENOMIC DNA]</scope>
    <source>
        <strain evidence="15 16">Mfrc123</strain>
    </source>
</reference>
<name>A0A5M9JEP7_MONFR</name>
<dbReference type="VEuPathDB" id="FungiDB:MFRU_056g00250"/>
<keyword evidence="8 12" id="KW-1133">Transmembrane helix</keyword>
<dbReference type="EMBL" id="VICG01000012">
    <property type="protein sequence ID" value="KAA8566166.1"/>
    <property type="molecule type" value="Genomic_DNA"/>
</dbReference>
<dbReference type="InterPro" id="IPR027417">
    <property type="entry name" value="P-loop_NTPase"/>
</dbReference>
<feature type="transmembrane region" description="Helical" evidence="12">
    <location>
        <begin position="151"/>
        <end position="173"/>
    </location>
</feature>